<sequence>MSEAEDYQPTEEENAAENEGDNQDTNLNSSEPFDDTKEEEGEINEDEQNVVQITDGGGNPEDQIDNNTNQSGLDDDRLEEEEDIEKRAEENLGEEAEDQEVNENDFEEINDGDTQFDNAPEEQLDEFQSGEVTEVHNDLDNDDELIDQAQTDEEEANEEQNNLDQDEYTELNKESTEMVDNYQNIDENIEGNTFEDHDELYNETMEEHIDGEKTPELGGKNDDNLEAEEEDEEKKEFDNNFDDTNLQALREFSEAFANQILIAAQNEEQRARERAELNYSESEKEDVENKGIQSTPTIDIQAEDYNTDQQIEISQEAADQRTEADNDPSTTSLYEKDDKVRI</sequence>
<dbReference type="VEuPathDB" id="VectorBase:BGLAX_033599"/>
<dbReference type="STRING" id="6526.A0A2C9LVI3"/>
<feature type="region of interest" description="Disordered" evidence="1">
    <location>
        <begin position="268"/>
        <end position="342"/>
    </location>
</feature>
<dbReference type="AlphaFoldDB" id="A0A2C9LVI3"/>
<dbReference type="EnsemblMetazoa" id="BGLB035468-RA">
    <property type="protein sequence ID" value="BGLB035468-PA"/>
    <property type="gene ID" value="BGLB035468"/>
</dbReference>
<feature type="region of interest" description="Disordered" evidence="1">
    <location>
        <begin position="1"/>
        <end position="175"/>
    </location>
</feature>
<organism evidence="2 3">
    <name type="scientific">Biomphalaria glabrata</name>
    <name type="common">Bloodfluke planorb</name>
    <name type="synonym">Freshwater snail</name>
    <dbReference type="NCBI Taxonomy" id="6526"/>
    <lineage>
        <taxon>Eukaryota</taxon>
        <taxon>Metazoa</taxon>
        <taxon>Spiralia</taxon>
        <taxon>Lophotrochozoa</taxon>
        <taxon>Mollusca</taxon>
        <taxon>Gastropoda</taxon>
        <taxon>Heterobranchia</taxon>
        <taxon>Euthyneura</taxon>
        <taxon>Panpulmonata</taxon>
        <taxon>Hygrophila</taxon>
        <taxon>Lymnaeoidea</taxon>
        <taxon>Planorbidae</taxon>
        <taxon>Biomphalaria</taxon>
    </lineage>
</organism>
<evidence type="ECO:0000313" key="3">
    <source>
        <dbReference type="Proteomes" id="UP000076420"/>
    </source>
</evidence>
<protein>
    <submittedName>
        <fullName evidence="2">Uncharacterized protein</fullName>
    </submittedName>
</protein>
<feature type="region of interest" description="Disordered" evidence="1">
    <location>
        <begin position="207"/>
        <end position="240"/>
    </location>
</feature>
<feature type="compositionally biased region" description="Basic and acidic residues" evidence="1">
    <location>
        <begin position="207"/>
        <end position="223"/>
    </location>
</feature>
<dbReference type="KEGG" id="bgt:106057938"/>
<feature type="compositionally biased region" description="Acidic residues" evidence="1">
    <location>
        <begin position="140"/>
        <end position="158"/>
    </location>
</feature>
<reference evidence="2" key="1">
    <citation type="submission" date="2020-05" db="UniProtKB">
        <authorList>
            <consortium name="EnsemblMetazoa"/>
        </authorList>
    </citation>
    <scope>IDENTIFICATION</scope>
    <source>
        <strain evidence="2">BB02</strain>
    </source>
</reference>
<evidence type="ECO:0000313" key="2">
    <source>
        <dbReference type="EnsemblMetazoa" id="BGLB035468-PA"/>
    </source>
</evidence>
<dbReference type="OrthoDB" id="4899631at2759"/>
<feature type="compositionally biased region" description="Acidic residues" evidence="1">
    <location>
        <begin position="1"/>
        <end position="22"/>
    </location>
</feature>
<proteinExistence type="predicted"/>
<gene>
    <name evidence="2" type="primary">106057938</name>
</gene>
<dbReference type="VEuPathDB" id="VectorBase:BGLB035468"/>
<name>A0A2C9LVI3_BIOGL</name>
<feature type="compositionally biased region" description="Acidic residues" evidence="1">
    <location>
        <begin position="91"/>
        <end position="111"/>
    </location>
</feature>
<dbReference type="Proteomes" id="UP000076420">
    <property type="component" value="Unassembled WGS sequence"/>
</dbReference>
<evidence type="ECO:0000256" key="1">
    <source>
        <dbReference type="SAM" id="MobiDB-lite"/>
    </source>
</evidence>
<feature type="compositionally biased region" description="Acidic residues" evidence="1">
    <location>
        <begin position="224"/>
        <end position="233"/>
    </location>
</feature>
<feature type="compositionally biased region" description="Acidic residues" evidence="1">
    <location>
        <begin position="32"/>
        <end position="48"/>
    </location>
</feature>
<accession>A0A2C9LVI3</accession>